<evidence type="ECO:0000313" key="4">
    <source>
        <dbReference type="Proteomes" id="UP000298663"/>
    </source>
</evidence>
<reference evidence="3 4" key="2">
    <citation type="journal article" date="2019" name="G3 (Bethesda)">
        <title>Hybrid Assembly of the Genome of the Entomopathogenic Nematode Steinernema carpocapsae Identifies the X-Chromosome.</title>
        <authorList>
            <person name="Serra L."/>
            <person name="Macchietto M."/>
            <person name="Macias-Munoz A."/>
            <person name="McGill C.J."/>
            <person name="Rodriguez I.M."/>
            <person name="Rodriguez B."/>
            <person name="Murad R."/>
            <person name="Mortazavi A."/>
        </authorList>
    </citation>
    <scope>NUCLEOTIDE SEQUENCE [LARGE SCALE GENOMIC DNA]</scope>
    <source>
        <strain evidence="3 4">ALL</strain>
    </source>
</reference>
<proteinExistence type="predicted"/>
<dbReference type="AlphaFoldDB" id="A0A4V6A518"/>
<accession>A0A4V6A518</accession>
<keyword evidence="4" id="KW-1185">Reference proteome</keyword>
<keyword evidence="2" id="KW-0472">Membrane</keyword>
<evidence type="ECO:0000313" key="3">
    <source>
        <dbReference type="EMBL" id="TKR89155.1"/>
    </source>
</evidence>
<reference evidence="3 4" key="1">
    <citation type="journal article" date="2015" name="Genome Biol.">
        <title>Comparative genomics of Steinernema reveals deeply conserved gene regulatory networks.</title>
        <authorList>
            <person name="Dillman A.R."/>
            <person name="Macchietto M."/>
            <person name="Porter C.F."/>
            <person name="Rogers A."/>
            <person name="Williams B."/>
            <person name="Antoshechkin I."/>
            <person name="Lee M.M."/>
            <person name="Goodwin Z."/>
            <person name="Lu X."/>
            <person name="Lewis E.E."/>
            <person name="Goodrich-Blair H."/>
            <person name="Stock S.P."/>
            <person name="Adams B.J."/>
            <person name="Sternberg P.W."/>
            <person name="Mortazavi A."/>
        </authorList>
    </citation>
    <scope>NUCLEOTIDE SEQUENCE [LARGE SCALE GENOMIC DNA]</scope>
    <source>
        <strain evidence="3 4">ALL</strain>
    </source>
</reference>
<comment type="caution">
    <text evidence="3">The sequence shown here is derived from an EMBL/GenBank/DDBJ whole genome shotgun (WGS) entry which is preliminary data.</text>
</comment>
<name>A0A4V6A518_STECR</name>
<feature type="region of interest" description="Disordered" evidence="1">
    <location>
        <begin position="1"/>
        <end position="20"/>
    </location>
</feature>
<keyword evidence="2" id="KW-1133">Transmembrane helix</keyword>
<keyword evidence="2" id="KW-0812">Transmembrane</keyword>
<sequence length="69" mass="7771">MRLQPHAAKGRWTEAAKMPTTLQVNPEDKADAPLTVKDMRKKGQPWIIAAVALMLLLLFAFAVFCHQRV</sequence>
<feature type="transmembrane region" description="Helical" evidence="2">
    <location>
        <begin position="46"/>
        <end position="65"/>
    </location>
</feature>
<organism evidence="3 4">
    <name type="scientific">Steinernema carpocapsae</name>
    <name type="common">Entomopathogenic nematode</name>
    <dbReference type="NCBI Taxonomy" id="34508"/>
    <lineage>
        <taxon>Eukaryota</taxon>
        <taxon>Metazoa</taxon>
        <taxon>Ecdysozoa</taxon>
        <taxon>Nematoda</taxon>
        <taxon>Chromadorea</taxon>
        <taxon>Rhabditida</taxon>
        <taxon>Tylenchina</taxon>
        <taxon>Panagrolaimomorpha</taxon>
        <taxon>Strongyloidoidea</taxon>
        <taxon>Steinernematidae</taxon>
        <taxon>Steinernema</taxon>
    </lineage>
</organism>
<evidence type="ECO:0000256" key="1">
    <source>
        <dbReference type="SAM" id="MobiDB-lite"/>
    </source>
</evidence>
<gene>
    <name evidence="3" type="ORF">L596_013299</name>
</gene>
<protein>
    <submittedName>
        <fullName evidence="3">Uncharacterized protein</fullName>
    </submittedName>
</protein>
<dbReference type="Proteomes" id="UP000298663">
    <property type="component" value="Unassembled WGS sequence"/>
</dbReference>
<dbReference type="EMBL" id="AZBU02000003">
    <property type="protein sequence ID" value="TKR89155.1"/>
    <property type="molecule type" value="Genomic_DNA"/>
</dbReference>
<evidence type="ECO:0000256" key="2">
    <source>
        <dbReference type="SAM" id="Phobius"/>
    </source>
</evidence>